<comment type="caution">
    <text evidence="3">The sequence shown here is derived from an EMBL/GenBank/DDBJ whole genome shotgun (WGS) entry which is preliminary data.</text>
</comment>
<dbReference type="Pfam" id="PF00364">
    <property type="entry name" value="Biotin_lipoyl"/>
    <property type="match status" value="1"/>
</dbReference>
<dbReference type="RefSeq" id="WP_204003756.1">
    <property type="nucleotide sequence ID" value="NZ_BOPB01000031.1"/>
</dbReference>
<dbReference type="EMBL" id="BOPB01000031">
    <property type="protein sequence ID" value="GIJ24291.1"/>
    <property type="molecule type" value="Genomic_DNA"/>
</dbReference>
<gene>
    <name evidence="3" type="ORF">Vlu01_49150</name>
</gene>
<evidence type="ECO:0000313" key="4">
    <source>
        <dbReference type="Proteomes" id="UP000643165"/>
    </source>
</evidence>
<organism evidence="3 4">
    <name type="scientific">Micromonospora lutea</name>
    <dbReference type="NCBI Taxonomy" id="419825"/>
    <lineage>
        <taxon>Bacteria</taxon>
        <taxon>Bacillati</taxon>
        <taxon>Actinomycetota</taxon>
        <taxon>Actinomycetes</taxon>
        <taxon>Micromonosporales</taxon>
        <taxon>Micromonosporaceae</taxon>
        <taxon>Micromonospora</taxon>
    </lineage>
</organism>
<dbReference type="CDD" id="cd06849">
    <property type="entry name" value="lipoyl_domain"/>
    <property type="match status" value="1"/>
</dbReference>
<evidence type="ECO:0000259" key="2">
    <source>
        <dbReference type="Pfam" id="PF00364"/>
    </source>
</evidence>
<evidence type="ECO:0000256" key="1">
    <source>
        <dbReference type="SAM" id="MobiDB-lite"/>
    </source>
</evidence>
<protein>
    <recommendedName>
        <fullName evidence="2">Lipoyl-binding domain-containing protein</fullName>
    </recommendedName>
</protein>
<proteinExistence type="predicted"/>
<dbReference type="SUPFAM" id="SSF51230">
    <property type="entry name" value="Single hybrid motif"/>
    <property type="match status" value="1"/>
</dbReference>
<reference evidence="3 4" key="1">
    <citation type="submission" date="2021-01" db="EMBL/GenBank/DDBJ databases">
        <title>Whole genome shotgun sequence of Verrucosispora lutea NBRC 106530.</title>
        <authorList>
            <person name="Komaki H."/>
            <person name="Tamura T."/>
        </authorList>
    </citation>
    <scope>NUCLEOTIDE SEQUENCE [LARGE SCALE GENOMIC DNA]</scope>
    <source>
        <strain evidence="3 4">NBRC 106530</strain>
    </source>
</reference>
<evidence type="ECO:0000313" key="3">
    <source>
        <dbReference type="EMBL" id="GIJ24291.1"/>
    </source>
</evidence>
<dbReference type="InterPro" id="IPR000089">
    <property type="entry name" value="Biotin_lipoyl"/>
</dbReference>
<dbReference type="InterPro" id="IPR011053">
    <property type="entry name" value="Single_hybrid_motif"/>
</dbReference>
<sequence>MVDIRIPRLNTNDASYVLVEWLVDDGATVESGASVATVETSKSLEDLVSEHAGVLSRRLPAGADCRPGQVVAVLTPPSQASPPPVADPGRPEGGGTPEAAPVSPVAMVITAPARALMRQHGIDEQDLAALGRSLIRRSDVEALLAGPPAGVSPLVTPEATPAAREGGHARPAG</sequence>
<feature type="domain" description="Lipoyl-binding" evidence="2">
    <location>
        <begin position="4"/>
        <end position="72"/>
    </location>
</feature>
<dbReference type="Gene3D" id="2.40.50.100">
    <property type="match status" value="1"/>
</dbReference>
<keyword evidence="4" id="KW-1185">Reference proteome</keyword>
<feature type="region of interest" description="Disordered" evidence="1">
    <location>
        <begin position="145"/>
        <end position="173"/>
    </location>
</feature>
<accession>A0ABQ4J2M5</accession>
<dbReference type="Proteomes" id="UP000643165">
    <property type="component" value="Unassembled WGS sequence"/>
</dbReference>
<name>A0ABQ4J2M5_9ACTN</name>
<feature type="region of interest" description="Disordered" evidence="1">
    <location>
        <begin position="74"/>
        <end position="103"/>
    </location>
</feature>